<evidence type="ECO:0000313" key="2">
    <source>
        <dbReference type="EMBL" id="MFB9571379.1"/>
    </source>
</evidence>
<proteinExistence type="predicted"/>
<gene>
    <name evidence="2" type="ORF">ACFFTL_03220</name>
</gene>
<dbReference type="RefSeq" id="WP_345515933.1">
    <property type="nucleotide sequence ID" value="NZ_BAAAXD010000034.1"/>
</dbReference>
<organism evidence="2 3">
    <name type="scientific">Streptomyces yanii</name>
    <dbReference type="NCBI Taxonomy" id="78510"/>
    <lineage>
        <taxon>Bacteria</taxon>
        <taxon>Bacillati</taxon>
        <taxon>Actinomycetota</taxon>
        <taxon>Actinomycetes</taxon>
        <taxon>Kitasatosporales</taxon>
        <taxon>Streptomycetaceae</taxon>
        <taxon>Streptomyces</taxon>
    </lineage>
</organism>
<sequence>MTGEDSVQAAGIGDDAARESGSLVEVGEAGGGLGGGGARQVVLMVGGQV</sequence>
<dbReference type="Proteomes" id="UP001589710">
    <property type="component" value="Unassembled WGS sequence"/>
</dbReference>
<feature type="region of interest" description="Disordered" evidence="1">
    <location>
        <begin position="1"/>
        <end position="38"/>
    </location>
</feature>
<keyword evidence="3" id="KW-1185">Reference proteome</keyword>
<evidence type="ECO:0000313" key="3">
    <source>
        <dbReference type="Proteomes" id="UP001589710"/>
    </source>
</evidence>
<accession>A0ABV5R0L5</accession>
<protein>
    <submittedName>
        <fullName evidence="2">Uncharacterized protein</fullName>
    </submittedName>
</protein>
<dbReference type="EMBL" id="JBHMCG010000010">
    <property type="protein sequence ID" value="MFB9571379.1"/>
    <property type="molecule type" value="Genomic_DNA"/>
</dbReference>
<feature type="compositionally biased region" description="Gly residues" evidence="1">
    <location>
        <begin position="28"/>
        <end position="38"/>
    </location>
</feature>
<comment type="caution">
    <text evidence="2">The sequence shown here is derived from an EMBL/GenBank/DDBJ whole genome shotgun (WGS) entry which is preliminary data.</text>
</comment>
<reference evidence="2 3" key="1">
    <citation type="submission" date="2024-09" db="EMBL/GenBank/DDBJ databases">
        <authorList>
            <person name="Sun Q."/>
            <person name="Mori K."/>
        </authorList>
    </citation>
    <scope>NUCLEOTIDE SEQUENCE [LARGE SCALE GENOMIC DNA]</scope>
    <source>
        <strain evidence="2 3">JCM 3331</strain>
    </source>
</reference>
<name>A0ABV5R0L5_9ACTN</name>
<evidence type="ECO:0000256" key="1">
    <source>
        <dbReference type="SAM" id="MobiDB-lite"/>
    </source>
</evidence>